<reference evidence="3" key="1">
    <citation type="submission" date="2020-10" db="EMBL/GenBank/DDBJ databases">
        <title>Unveiling of a novel bifunctional photoreceptor, Dualchrome1, isolated from a cosmopolitan green alga.</title>
        <authorList>
            <person name="Suzuki S."/>
            <person name="Kawachi M."/>
        </authorList>
    </citation>
    <scope>NUCLEOTIDE SEQUENCE</scope>
    <source>
        <strain evidence="3">NIES 2893</strain>
    </source>
</reference>
<dbReference type="SUPFAM" id="SSF82199">
    <property type="entry name" value="SET domain"/>
    <property type="match status" value="1"/>
</dbReference>
<evidence type="ECO:0000259" key="2">
    <source>
        <dbReference type="PROSITE" id="PS50280"/>
    </source>
</evidence>
<feature type="compositionally biased region" description="Basic residues" evidence="1">
    <location>
        <begin position="1"/>
        <end position="11"/>
    </location>
</feature>
<gene>
    <name evidence="3" type="ORF">PPROV_000610400</name>
</gene>
<dbReference type="SMART" id="SM00317">
    <property type="entry name" value="SET"/>
    <property type="match status" value="1"/>
</dbReference>
<comment type="caution">
    <text evidence="3">The sequence shown here is derived from an EMBL/GenBank/DDBJ whole genome shotgun (WGS) entry which is preliminary data.</text>
</comment>
<dbReference type="PROSITE" id="PS50280">
    <property type="entry name" value="SET"/>
    <property type="match status" value="1"/>
</dbReference>
<keyword evidence="4" id="KW-1185">Reference proteome</keyword>
<dbReference type="Pfam" id="PF00856">
    <property type="entry name" value="SET"/>
    <property type="match status" value="1"/>
</dbReference>
<dbReference type="InterPro" id="IPR001214">
    <property type="entry name" value="SET_dom"/>
</dbReference>
<evidence type="ECO:0000313" key="4">
    <source>
        <dbReference type="Proteomes" id="UP000660262"/>
    </source>
</evidence>
<dbReference type="Proteomes" id="UP000660262">
    <property type="component" value="Unassembled WGS sequence"/>
</dbReference>
<evidence type="ECO:0000313" key="3">
    <source>
        <dbReference type="EMBL" id="GHP07363.1"/>
    </source>
</evidence>
<accession>A0A830HL45</accession>
<feature type="region of interest" description="Disordered" evidence="1">
    <location>
        <begin position="1"/>
        <end position="29"/>
    </location>
</feature>
<evidence type="ECO:0000256" key="1">
    <source>
        <dbReference type="SAM" id="MobiDB-lite"/>
    </source>
</evidence>
<name>A0A830HL45_9CHLO</name>
<sequence length="246" mass="27134">MTKGKKDKRRAPSNSANSVSPTSSPLSQPPFVWPDDCVYLSRLVVSEHLVKKFGAPLTKYLDADTFQTRSSSQTQNKPPTLLGTSVKLRTIMNPKHPAYKQNGMFAVKKIPPHTHICDYVGVVREGDEPESMTSDYALTFDDHGYEPAPASSHTTSSEGEQFQLLRLCIDAASYGNEGRMVNDYRGVAAHANAVFANRQVPSSQPSSCSRVCPFKLALYSSHEAIDKNSEILVSYGKGFWNNMPET</sequence>
<organism evidence="3 4">
    <name type="scientific">Pycnococcus provasolii</name>
    <dbReference type="NCBI Taxonomy" id="41880"/>
    <lineage>
        <taxon>Eukaryota</taxon>
        <taxon>Viridiplantae</taxon>
        <taxon>Chlorophyta</taxon>
        <taxon>Pseudoscourfieldiophyceae</taxon>
        <taxon>Pseudoscourfieldiales</taxon>
        <taxon>Pycnococcaceae</taxon>
        <taxon>Pycnococcus</taxon>
    </lineage>
</organism>
<dbReference type="OrthoDB" id="10265748at2759"/>
<dbReference type="EMBL" id="BNJQ01000016">
    <property type="protein sequence ID" value="GHP07363.1"/>
    <property type="molecule type" value="Genomic_DNA"/>
</dbReference>
<proteinExistence type="predicted"/>
<feature type="domain" description="SET" evidence="2">
    <location>
        <begin position="84"/>
        <end position="236"/>
    </location>
</feature>
<dbReference type="AlphaFoldDB" id="A0A830HL45"/>
<feature type="compositionally biased region" description="Low complexity" evidence="1">
    <location>
        <begin position="12"/>
        <end position="26"/>
    </location>
</feature>
<dbReference type="Gene3D" id="2.170.270.10">
    <property type="entry name" value="SET domain"/>
    <property type="match status" value="1"/>
</dbReference>
<dbReference type="InterPro" id="IPR046341">
    <property type="entry name" value="SET_dom_sf"/>
</dbReference>
<protein>
    <recommendedName>
        <fullName evidence="2">SET domain-containing protein</fullName>
    </recommendedName>
</protein>